<reference evidence="2 3" key="1">
    <citation type="journal article" date="2014" name="BMC Genomics">
        <title>Comparative genome sequencing reveals chemotype-specific gene clusters in the toxigenic black mold Stachybotrys.</title>
        <authorList>
            <person name="Semeiks J."/>
            <person name="Borek D."/>
            <person name="Otwinowski Z."/>
            <person name="Grishin N.V."/>
        </authorList>
    </citation>
    <scope>NUCLEOTIDE SEQUENCE [LARGE SCALE GENOMIC DNA]</scope>
    <source>
        <strain evidence="3">CBS 109288 / IBT 7711</strain>
    </source>
</reference>
<organism evidence="2 3">
    <name type="scientific">Stachybotrys chartarum (strain CBS 109288 / IBT 7711)</name>
    <name type="common">Toxic black mold</name>
    <name type="synonym">Stilbospora chartarum</name>
    <dbReference type="NCBI Taxonomy" id="1280523"/>
    <lineage>
        <taxon>Eukaryota</taxon>
        <taxon>Fungi</taxon>
        <taxon>Dikarya</taxon>
        <taxon>Ascomycota</taxon>
        <taxon>Pezizomycotina</taxon>
        <taxon>Sordariomycetes</taxon>
        <taxon>Hypocreomycetidae</taxon>
        <taxon>Hypocreales</taxon>
        <taxon>Stachybotryaceae</taxon>
        <taxon>Stachybotrys</taxon>
    </lineage>
</organism>
<evidence type="ECO:0000313" key="3">
    <source>
        <dbReference type="Proteomes" id="UP000028045"/>
    </source>
</evidence>
<dbReference type="InterPro" id="IPR029058">
    <property type="entry name" value="AB_hydrolase_fold"/>
</dbReference>
<evidence type="ECO:0000313" key="2">
    <source>
        <dbReference type="EMBL" id="KEY68780.1"/>
    </source>
</evidence>
<dbReference type="AlphaFoldDB" id="A0A084AU01"/>
<dbReference type="PANTHER" id="PTHR47668:SF1">
    <property type="entry name" value="DIENELACTONE HYDROLASE DOMAIN-CONTAINING PROTEIN-RELATED"/>
    <property type="match status" value="1"/>
</dbReference>
<dbReference type="OrthoDB" id="2147163at2759"/>
<name>A0A084AU01_STACB</name>
<dbReference type="GO" id="GO:0016787">
    <property type="term" value="F:hydrolase activity"/>
    <property type="evidence" value="ECO:0007669"/>
    <property type="project" value="InterPro"/>
</dbReference>
<feature type="domain" description="Dienelactone hydrolase" evidence="1">
    <location>
        <begin position="38"/>
        <end position="253"/>
    </location>
</feature>
<dbReference type="PANTHER" id="PTHR47668">
    <property type="entry name" value="DIENELACTONE HYDROLASE FAMILY PROTEIN (AFU_ORTHOLOGUE AFUA_6G01940)"/>
    <property type="match status" value="1"/>
</dbReference>
<dbReference type="Proteomes" id="UP000028045">
    <property type="component" value="Unassembled WGS sequence"/>
</dbReference>
<proteinExistence type="predicted"/>
<dbReference type="EMBL" id="KL648566">
    <property type="protein sequence ID" value="KEY68780.1"/>
    <property type="molecule type" value="Genomic_DNA"/>
</dbReference>
<keyword evidence="3" id="KW-1185">Reference proteome</keyword>
<gene>
    <name evidence="2" type="ORF">S7711_00649</name>
</gene>
<dbReference type="HOGENOM" id="CLU_054590_0_0_1"/>
<dbReference type="InterPro" id="IPR002925">
    <property type="entry name" value="Dienelactn_hydro"/>
</dbReference>
<accession>A0A084AU01</accession>
<evidence type="ECO:0000259" key="1">
    <source>
        <dbReference type="Pfam" id="PF01738"/>
    </source>
</evidence>
<dbReference type="Pfam" id="PF01738">
    <property type="entry name" value="DLH"/>
    <property type="match status" value="1"/>
</dbReference>
<sequence length="255" mass="28076">MSPMPATKGHSEGCCNVPPVVTKGYQAKGSYEEIGGYKTYVTGPAEAKKAIVVIYDIFGYFEQTLQGADILAYSDHHQPYKVFMPDWFKGKPCPIEIYPPDNDDKKKQLGDFFGTYPPPKIAGQVPDYVKAVKSTYSSLERFGILGYCWGGKVVALAAKADTNPFAVAAVAHPAMVDPADAEGLSVPFILLASKDEDADAVKKFEDALKVPKYVEIFGDQIHGWMAARSDLSDDRVKAEYERGYAKLLDFFSKNF</sequence>
<dbReference type="Gene3D" id="3.40.50.1820">
    <property type="entry name" value="alpha/beta hydrolase"/>
    <property type="match status" value="1"/>
</dbReference>
<protein>
    <recommendedName>
        <fullName evidence="1">Dienelactone hydrolase domain-containing protein</fullName>
    </recommendedName>
</protein>
<dbReference type="SUPFAM" id="SSF53474">
    <property type="entry name" value="alpha/beta-Hydrolases"/>
    <property type="match status" value="1"/>
</dbReference>